<keyword evidence="1" id="KW-0479">Metal-binding</keyword>
<dbReference type="EMBL" id="JAQMUH010000134">
    <property type="protein sequence ID" value="MDB9540345.1"/>
    <property type="molecule type" value="Genomic_DNA"/>
</dbReference>
<dbReference type="PANTHER" id="PTHR36113:SF6">
    <property type="entry name" value="FOSFOMYCIN RESISTANCE PROTEIN FOSX"/>
    <property type="match status" value="1"/>
</dbReference>
<evidence type="ECO:0000256" key="1">
    <source>
        <dbReference type="ARBA" id="ARBA00022723"/>
    </source>
</evidence>
<dbReference type="Pfam" id="PF00903">
    <property type="entry name" value="Glyoxalase"/>
    <property type="match status" value="1"/>
</dbReference>
<dbReference type="InterPro" id="IPR029068">
    <property type="entry name" value="Glyas_Bleomycin-R_OHBP_Dase"/>
</dbReference>
<evidence type="ECO:0000259" key="2">
    <source>
        <dbReference type="PROSITE" id="PS51819"/>
    </source>
</evidence>
<accession>A0ABT5ASQ2</accession>
<dbReference type="InterPro" id="IPR037523">
    <property type="entry name" value="VOC_core"/>
</dbReference>
<dbReference type="PROSITE" id="PS51819">
    <property type="entry name" value="VOC"/>
    <property type="match status" value="1"/>
</dbReference>
<organism evidence="3 4">
    <name type="scientific">Anabaenopsis arnoldii</name>
    <dbReference type="NCBI Taxonomy" id="2152938"/>
    <lineage>
        <taxon>Bacteria</taxon>
        <taxon>Bacillati</taxon>
        <taxon>Cyanobacteriota</taxon>
        <taxon>Cyanophyceae</taxon>
        <taxon>Nostocales</taxon>
        <taxon>Nodulariaceae</taxon>
        <taxon>Anabaenopsis</taxon>
    </lineage>
</organism>
<feature type="domain" description="VOC" evidence="2">
    <location>
        <begin position="4"/>
        <end position="115"/>
    </location>
</feature>
<keyword evidence="3" id="KW-0808">Transferase</keyword>
<gene>
    <name evidence="3" type="ORF">PN457_11860</name>
</gene>
<dbReference type="Gene3D" id="3.10.180.10">
    <property type="entry name" value="2,3-Dihydroxybiphenyl 1,2-Dioxygenase, domain 1"/>
    <property type="match status" value="1"/>
</dbReference>
<dbReference type="InterPro" id="IPR004360">
    <property type="entry name" value="Glyas_Fos-R_dOase_dom"/>
</dbReference>
<comment type="caution">
    <text evidence="3">The sequence shown here is derived from an EMBL/GenBank/DDBJ whole genome shotgun (WGS) entry which is preliminary data.</text>
</comment>
<dbReference type="SUPFAM" id="SSF54593">
    <property type="entry name" value="Glyoxalase/Bleomycin resistance protein/Dihydroxybiphenyl dioxygenase"/>
    <property type="match status" value="1"/>
</dbReference>
<dbReference type="InterPro" id="IPR051332">
    <property type="entry name" value="Fosfomycin_Res_Enzymes"/>
</dbReference>
<protein>
    <submittedName>
        <fullName evidence="3">Fosfomycin resistance glutathione transferase</fullName>
    </submittedName>
</protein>
<dbReference type="RefSeq" id="WP_271733576.1">
    <property type="nucleotide sequence ID" value="NZ_JANQDP010000140.1"/>
</dbReference>
<sequence length="136" mass="15647">MITGINHITLSVADVEESFNFYTQVLGCQAIAKWQQGAYLIAGNLWLCLSWDSHTRTSPAREYTHIAFSIPEHDFQEYSRQLLELGVKQWKQNTSEGDSIYILDPDHHKLELHIGNLSTRIAATKESPYENMEFFV</sequence>
<dbReference type="GO" id="GO:0016740">
    <property type="term" value="F:transferase activity"/>
    <property type="evidence" value="ECO:0007669"/>
    <property type="project" value="UniProtKB-KW"/>
</dbReference>
<dbReference type="Proteomes" id="UP001212499">
    <property type="component" value="Unassembled WGS sequence"/>
</dbReference>
<evidence type="ECO:0000313" key="3">
    <source>
        <dbReference type="EMBL" id="MDB9540345.1"/>
    </source>
</evidence>
<keyword evidence="4" id="KW-1185">Reference proteome</keyword>
<dbReference type="PANTHER" id="PTHR36113">
    <property type="entry name" value="LYASE, PUTATIVE-RELATED-RELATED"/>
    <property type="match status" value="1"/>
</dbReference>
<reference evidence="3 4" key="1">
    <citation type="submission" date="2023-01" db="EMBL/GenBank/DDBJ databases">
        <title>Genomes from the Australian National Cyanobacteria Reference Collection.</title>
        <authorList>
            <person name="Willis A."/>
            <person name="Lee E.M.F."/>
        </authorList>
    </citation>
    <scope>NUCLEOTIDE SEQUENCE [LARGE SCALE GENOMIC DNA]</scope>
    <source>
        <strain evidence="3 4">CS-1033</strain>
    </source>
</reference>
<evidence type="ECO:0000313" key="4">
    <source>
        <dbReference type="Proteomes" id="UP001212499"/>
    </source>
</evidence>
<proteinExistence type="predicted"/>
<dbReference type="CDD" id="cd07244">
    <property type="entry name" value="FosA"/>
    <property type="match status" value="1"/>
</dbReference>
<name>A0ABT5ASQ2_9CYAN</name>